<dbReference type="OrthoDB" id="4279612at2"/>
<dbReference type="AlphaFoldDB" id="A0A3S9M8M5"/>
<keyword evidence="2" id="KW-1185">Reference proteome</keyword>
<gene>
    <name evidence="1" type="ORF">EJ357_20350</name>
</gene>
<dbReference type="KEGG" id="scya:EJ357_20350"/>
<accession>A0A3S9M8M5</accession>
<dbReference type="RefSeq" id="WP_126393038.1">
    <property type="nucleotide sequence ID" value="NZ_CP034539.1"/>
</dbReference>
<sequence>MYEKIANPWLPTWIPDTGHALRHAGIHFDAVRMKGAQAEGAAAELLLRTHFDAGPIIRELTGERYLYFLLPPQTATTHRWPPGVRTLTRAAGYSAYVGVPALTGVTWPLEWRSMPTEEVPFVKGELLHEVVGRSSVGGPRSARPA</sequence>
<evidence type="ECO:0008006" key="3">
    <source>
        <dbReference type="Google" id="ProtNLM"/>
    </source>
</evidence>
<dbReference type="EMBL" id="CP034539">
    <property type="protein sequence ID" value="AZQ35559.1"/>
    <property type="molecule type" value="Genomic_DNA"/>
</dbReference>
<reference evidence="1 2" key="1">
    <citation type="journal article" date="2019" name="Int. J. Syst. Evol. Microbiol.">
        <title>Streptomyces cyaneochromogenes sp. nov., a blue pigment-producing actinomycete from manganese-contaminated soil.</title>
        <authorList>
            <person name="Tang X."/>
            <person name="Zhao J."/>
            <person name="Li K."/>
            <person name="Chen Z."/>
            <person name="Sun Y."/>
            <person name="Gao J."/>
        </authorList>
    </citation>
    <scope>NUCLEOTIDE SEQUENCE [LARGE SCALE GENOMIC DNA]</scope>
    <source>
        <strain evidence="1 2">MK-45</strain>
    </source>
</reference>
<name>A0A3S9M8M5_9ACTN</name>
<proteinExistence type="predicted"/>
<dbReference type="Proteomes" id="UP000280298">
    <property type="component" value="Chromosome"/>
</dbReference>
<organism evidence="1 2">
    <name type="scientific">Streptomyces cyaneochromogenes</name>
    <dbReference type="NCBI Taxonomy" id="2496836"/>
    <lineage>
        <taxon>Bacteria</taxon>
        <taxon>Bacillati</taxon>
        <taxon>Actinomycetota</taxon>
        <taxon>Actinomycetes</taxon>
        <taxon>Kitasatosporales</taxon>
        <taxon>Streptomycetaceae</taxon>
        <taxon>Streptomyces</taxon>
    </lineage>
</organism>
<evidence type="ECO:0000313" key="2">
    <source>
        <dbReference type="Proteomes" id="UP000280298"/>
    </source>
</evidence>
<protein>
    <recommendedName>
        <fullName evidence="3">DNA primase/polymerase bifunctional N-terminal domain-containing protein</fullName>
    </recommendedName>
</protein>
<evidence type="ECO:0000313" key="1">
    <source>
        <dbReference type="EMBL" id="AZQ35559.1"/>
    </source>
</evidence>